<comment type="caution">
    <text evidence="2">The sequence shown here is derived from an EMBL/GenBank/DDBJ whole genome shotgun (WGS) entry which is preliminary data.</text>
</comment>
<dbReference type="Proteomes" id="UP001596391">
    <property type="component" value="Unassembled WGS sequence"/>
</dbReference>
<accession>A0ABW1Z880</accession>
<dbReference type="SUPFAM" id="SSF49503">
    <property type="entry name" value="Cupredoxins"/>
    <property type="match status" value="1"/>
</dbReference>
<proteinExistence type="predicted"/>
<dbReference type="Pfam" id="PF13620">
    <property type="entry name" value="CarboxypepD_reg"/>
    <property type="match status" value="1"/>
</dbReference>
<protein>
    <submittedName>
        <fullName evidence="2">Carboxypeptidase regulatory-like domain-containing protein</fullName>
    </submittedName>
</protein>
<keyword evidence="1" id="KW-0732">Signal</keyword>
<evidence type="ECO:0000256" key="1">
    <source>
        <dbReference type="SAM" id="SignalP"/>
    </source>
</evidence>
<dbReference type="InterPro" id="IPR013784">
    <property type="entry name" value="Carb-bd-like_fold"/>
</dbReference>
<dbReference type="EMBL" id="JBHSWI010000001">
    <property type="protein sequence ID" value="MFC6644906.1"/>
    <property type="molecule type" value="Genomic_DNA"/>
</dbReference>
<dbReference type="RefSeq" id="WP_263371317.1">
    <property type="nucleotide sequence ID" value="NZ_JAGSYD010000003.1"/>
</dbReference>
<organism evidence="2 3">
    <name type="scientific">Granulicella cerasi</name>
    <dbReference type="NCBI Taxonomy" id="741063"/>
    <lineage>
        <taxon>Bacteria</taxon>
        <taxon>Pseudomonadati</taxon>
        <taxon>Acidobacteriota</taxon>
        <taxon>Terriglobia</taxon>
        <taxon>Terriglobales</taxon>
        <taxon>Acidobacteriaceae</taxon>
        <taxon>Granulicella</taxon>
    </lineage>
</organism>
<evidence type="ECO:0000313" key="3">
    <source>
        <dbReference type="Proteomes" id="UP001596391"/>
    </source>
</evidence>
<dbReference type="Gene3D" id="2.60.40.1120">
    <property type="entry name" value="Carboxypeptidase-like, regulatory domain"/>
    <property type="match status" value="1"/>
</dbReference>
<dbReference type="InterPro" id="IPR008972">
    <property type="entry name" value="Cupredoxin"/>
</dbReference>
<feature type="signal peptide" evidence="1">
    <location>
        <begin position="1"/>
        <end position="18"/>
    </location>
</feature>
<reference evidence="3" key="1">
    <citation type="journal article" date="2019" name="Int. J. Syst. Evol. Microbiol.">
        <title>The Global Catalogue of Microorganisms (GCM) 10K type strain sequencing project: providing services to taxonomists for standard genome sequencing and annotation.</title>
        <authorList>
            <consortium name="The Broad Institute Genomics Platform"/>
            <consortium name="The Broad Institute Genome Sequencing Center for Infectious Disease"/>
            <person name="Wu L."/>
            <person name="Ma J."/>
        </authorList>
    </citation>
    <scope>NUCLEOTIDE SEQUENCE [LARGE SCALE GENOMIC DNA]</scope>
    <source>
        <strain evidence="3">CGMCC 1.16026</strain>
    </source>
</reference>
<dbReference type="PROSITE" id="PS51257">
    <property type="entry name" value="PROKAR_LIPOPROTEIN"/>
    <property type="match status" value="1"/>
</dbReference>
<name>A0ABW1Z880_9BACT</name>
<keyword evidence="3" id="KW-1185">Reference proteome</keyword>
<feature type="chain" id="PRO_5045063613" evidence="1">
    <location>
        <begin position="19"/>
        <end position="250"/>
    </location>
</feature>
<dbReference type="SUPFAM" id="SSF49452">
    <property type="entry name" value="Starch-binding domain-like"/>
    <property type="match status" value="1"/>
</dbReference>
<gene>
    <name evidence="2" type="ORF">ACFQBQ_04730</name>
</gene>
<evidence type="ECO:0000313" key="2">
    <source>
        <dbReference type="EMBL" id="MFC6644906.1"/>
    </source>
</evidence>
<sequence>MKTLVTTSLLFAASLSLAGCKSNKPQPTESTNNAAAAVPADAGTISGVVNFSGKAPERVKIDMTMDPACGMTAGTNLSEQFVVTGGKLANVYVYVKGVKPSSAPAGQAPVSLDQKGCKYVPHVIALQQGGSVKFTNSDPTMHNVHTMPEMNATVDVSEGPMSGSDTKQFAKAETMIPVRCNNHPWMNAFINVADSPYFAVTGTDGSFTIKGLAPGTYTVAAVHEKLGEQDVQVTVPAKATAKAAFTFQAK</sequence>